<keyword evidence="1" id="KW-0472">Membrane</keyword>
<keyword evidence="1" id="KW-0812">Transmembrane</keyword>
<dbReference type="EMBL" id="MN740406">
    <property type="protein sequence ID" value="QHU04994.1"/>
    <property type="molecule type" value="Genomic_DNA"/>
</dbReference>
<feature type="transmembrane region" description="Helical" evidence="1">
    <location>
        <begin position="316"/>
        <end position="334"/>
    </location>
</feature>
<sequence length="337" mass="36790">MGFNDNPIGVLTTVNNTIVNDMSELDETKLPINDDTTQHLNQDINDFSGGLNAVGGLIARNSSSFTKEVKDLYKKTSANLSILNHGYLCALKGGIPDLNTDTCTVPGAAPTVPVAAPTVPEPQVSTSPPANYQVTLPSDPLPINTVGNRESFGTFENFFATYSNYYKTMPIIEGLDGIDTPAGANAMKSDIQLTKDLIAFNSNYQQYLYCNKNSIDDLKCTSPTDPGQTVNSQIQKLSTEITNKIGNSNNKTGIIGNINKVTLLPNGRYEPNYTTIKNTQNDNLKMRSDLDMKLMELYNPEKSVLADYKTNFDSTIYSGILISALATSILFYVFTEI</sequence>
<accession>A0A6C0JMU2</accession>
<organism evidence="2">
    <name type="scientific">viral metagenome</name>
    <dbReference type="NCBI Taxonomy" id="1070528"/>
    <lineage>
        <taxon>unclassified sequences</taxon>
        <taxon>metagenomes</taxon>
        <taxon>organismal metagenomes</taxon>
    </lineage>
</organism>
<name>A0A6C0JMU2_9ZZZZ</name>
<proteinExistence type="predicted"/>
<evidence type="ECO:0000256" key="1">
    <source>
        <dbReference type="SAM" id="Phobius"/>
    </source>
</evidence>
<protein>
    <submittedName>
        <fullName evidence="2">Uncharacterized protein</fullName>
    </submittedName>
</protein>
<keyword evidence="1" id="KW-1133">Transmembrane helix</keyword>
<dbReference type="AlphaFoldDB" id="A0A6C0JMU2"/>
<evidence type="ECO:0000313" key="2">
    <source>
        <dbReference type="EMBL" id="QHU04994.1"/>
    </source>
</evidence>
<reference evidence="2" key="1">
    <citation type="journal article" date="2020" name="Nature">
        <title>Giant virus diversity and host interactions through global metagenomics.</title>
        <authorList>
            <person name="Schulz F."/>
            <person name="Roux S."/>
            <person name="Paez-Espino D."/>
            <person name="Jungbluth S."/>
            <person name="Walsh D.A."/>
            <person name="Denef V.J."/>
            <person name="McMahon K.D."/>
            <person name="Konstantinidis K.T."/>
            <person name="Eloe-Fadrosh E.A."/>
            <person name="Kyrpides N.C."/>
            <person name="Woyke T."/>
        </authorList>
    </citation>
    <scope>NUCLEOTIDE SEQUENCE</scope>
    <source>
        <strain evidence="2">GVMAG-M-3300027708-5</strain>
    </source>
</reference>